<dbReference type="GO" id="GO:0005783">
    <property type="term" value="C:endoplasmic reticulum"/>
    <property type="evidence" value="ECO:0007669"/>
    <property type="project" value="TreeGrafter"/>
</dbReference>
<dbReference type="AlphaFoldDB" id="A0A8K0UIJ9"/>
<evidence type="ECO:0000256" key="3">
    <source>
        <dbReference type="RuleBase" id="RU000363"/>
    </source>
</evidence>
<dbReference type="InterPro" id="IPR036291">
    <property type="entry name" value="NAD(P)-bd_dom_sf"/>
</dbReference>
<evidence type="ECO:0000313" key="5">
    <source>
        <dbReference type="Proteomes" id="UP000813824"/>
    </source>
</evidence>
<evidence type="ECO:0000313" key="4">
    <source>
        <dbReference type="EMBL" id="KAH8092480.1"/>
    </source>
</evidence>
<gene>
    <name evidence="4" type="ORF">BXZ70DRAFT_898283</name>
</gene>
<dbReference type="OrthoDB" id="2102561at2759"/>
<protein>
    <submittedName>
        <fullName evidence="4">NAD-binding protein</fullName>
    </submittedName>
</protein>
<dbReference type="EMBL" id="JAEVFJ010000032">
    <property type="protein sequence ID" value="KAH8092480.1"/>
    <property type="molecule type" value="Genomic_DNA"/>
</dbReference>
<dbReference type="PANTHER" id="PTHR44169">
    <property type="entry name" value="NADPH-DEPENDENT 1-ACYLDIHYDROXYACETONE PHOSPHATE REDUCTASE"/>
    <property type="match status" value="1"/>
</dbReference>
<reference evidence="4" key="1">
    <citation type="journal article" date="2021" name="New Phytol.">
        <title>Evolutionary innovations through gain and loss of genes in the ectomycorrhizal Boletales.</title>
        <authorList>
            <person name="Wu G."/>
            <person name="Miyauchi S."/>
            <person name="Morin E."/>
            <person name="Kuo A."/>
            <person name="Drula E."/>
            <person name="Varga T."/>
            <person name="Kohler A."/>
            <person name="Feng B."/>
            <person name="Cao Y."/>
            <person name="Lipzen A."/>
            <person name="Daum C."/>
            <person name="Hundley H."/>
            <person name="Pangilinan J."/>
            <person name="Johnson J."/>
            <person name="Barry K."/>
            <person name="LaButti K."/>
            <person name="Ng V."/>
            <person name="Ahrendt S."/>
            <person name="Min B."/>
            <person name="Choi I.G."/>
            <person name="Park H."/>
            <person name="Plett J.M."/>
            <person name="Magnuson J."/>
            <person name="Spatafora J.W."/>
            <person name="Nagy L.G."/>
            <person name="Henrissat B."/>
            <person name="Grigoriev I.V."/>
            <person name="Yang Z.L."/>
            <person name="Xu J."/>
            <person name="Martin F.M."/>
        </authorList>
    </citation>
    <scope>NUCLEOTIDE SEQUENCE</scope>
    <source>
        <strain evidence="4">KKN 215</strain>
    </source>
</reference>
<dbReference type="Proteomes" id="UP000813824">
    <property type="component" value="Unassembled WGS sequence"/>
</dbReference>
<dbReference type="InterPro" id="IPR002347">
    <property type="entry name" value="SDR_fam"/>
</dbReference>
<dbReference type="PRINTS" id="PR00081">
    <property type="entry name" value="GDHRDH"/>
</dbReference>
<organism evidence="4 5">
    <name type="scientific">Cristinia sonorae</name>
    <dbReference type="NCBI Taxonomy" id="1940300"/>
    <lineage>
        <taxon>Eukaryota</taxon>
        <taxon>Fungi</taxon>
        <taxon>Dikarya</taxon>
        <taxon>Basidiomycota</taxon>
        <taxon>Agaricomycotina</taxon>
        <taxon>Agaricomycetes</taxon>
        <taxon>Agaricomycetidae</taxon>
        <taxon>Agaricales</taxon>
        <taxon>Pleurotineae</taxon>
        <taxon>Stephanosporaceae</taxon>
        <taxon>Cristinia</taxon>
    </lineage>
</organism>
<comment type="similarity">
    <text evidence="1 3">Belongs to the short-chain dehydrogenases/reductases (SDR) family.</text>
</comment>
<keyword evidence="2" id="KW-0560">Oxidoreductase</keyword>
<sequence>MAGDPKVVLVTGCTTGGIGYHIANEFGKAGCKVYASSRRVETMDYSENTNVTTIALDVTSDESVDSVVKQIMEKEGKIDIAVCNAGIFHVAPLIEHSIERTKAIFDTNVYGLLRISKAVLPHMAGRKKGLIVSIGSVDGEMSTPFTSVYDASKAAQHAMTEVLGMEARALGVDVFLVSPGAVRTNMLDNSTSNFKLSEDSLYKPLEDKIIRRLKVSHDMPGAWAADRFGREVVKRALMKNPPRYWSEGGAAGKIKLLKLLPRNLALDIVWKAI</sequence>
<dbReference type="CDD" id="cd05374">
    <property type="entry name" value="17beta-HSD-like_SDR_c"/>
    <property type="match status" value="1"/>
</dbReference>
<dbReference type="GO" id="GO:0016491">
    <property type="term" value="F:oxidoreductase activity"/>
    <property type="evidence" value="ECO:0007669"/>
    <property type="project" value="UniProtKB-KW"/>
</dbReference>
<name>A0A8K0UIJ9_9AGAR</name>
<accession>A0A8K0UIJ9</accession>
<dbReference type="Gene3D" id="3.40.50.720">
    <property type="entry name" value="NAD(P)-binding Rossmann-like Domain"/>
    <property type="match status" value="1"/>
</dbReference>
<dbReference type="PANTHER" id="PTHR44169:SF6">
    <property type="entry name" value="NADPH-DEPENDENT 1-ACYLDIHYDROXYACETONE PHOSPHATE REDUCTASE"/>
    <property type="match status" value="1"/>
</dbReference>
<dbReference type="PRINTS" id="PR00080">
    <property type="entry name" value="SDRFAMILY"/>
</dbReference>
<keyword evidence="5" id="KW-1185">Reference proteome</keyword>
<proteinExistence type="inferred from homology"/>
<evidence type="ECO:0000256" key="2">
    <source>
        <dbReference type="ARBA" id="ARBA00023002"/>
    </source>
</evidence>
<dbReference type="SUPFAM" id="SSF51735">
    <property type="entry name" value="NAD(P)-binding Rossmann-fold domains"/>
    <property type="match status" value="1"/>
</dbReference>
<comment type="caution">
    <text evidence="4">The sequence shown here is derived from an EMBL/GenBank/DDBJ whole genome shotgun (WGS) entry which is preliminary data.</text>
</comment>
<evidence type="ECO:0000256" key="1">
    <source>
        <dbReference type="ARBA" id="ARBA00006484"/>
    </source>
</evidence>
<dbReference type="Pfam" id="PF00106">
    <property type="entry name" value="adh_short"/>
    <property type="match status" value="1"/>
</dbReference>